<feature type="domain" description="SLC26A/SulP transporter" evidence="6">
    <location>
        <begin position="30"/>
        <end position="394"/>
    </location>
</feature>
<evidence type="ECO:0000313" key="8">
    <source>
        <dbReference type="Proteomes" id="UP001598130"/>
    </source>
</evidence>
<feature type="transmembrane region" description="Helical" evidence="5">
    <location>
        <begin position="62"/>
        <end position="83"/>
    </location>
</feature>
<feature type="transmembrane region" description="Helical" evidence="5">
    <location>
        <begin position="34"/>
        <end position="55"/>
    </location>
</feature>
<reference evidence="7 8" key="1">
    <citation type="submission" date="2022-09" db="EMBL/GenBank/DDBJ databases">
        <title>New species of Phenylobacterium.</title>
        <authorList>
            <person name="Mieszkin S."/>
        </authorList>
    </citation>
    <scope>NUCLEOTIDE SEQUENCE [LARGE SCALE GENOMIC DNA]</scope>
    <source>
        <strain evidence="7 8">HK31-G</strain>
    </source>
</reference>
<dbReference type="Pfam" id="PF00916">
    <property type="entry name" value="Sulfate_transp"/>
    <property type="match status" value="1"/>
</dbReference>
<feature type="transmembrane region" description="Helical" evidence="5">
    <location>
        <begin position="338"/>
        <end position="365"/>
    </location>
</feature>
<dbReference type="InterPro" id="IPR001902">
    <property type="entry name" value="SLC26A/SulP_fam"/>
</dbReference>
<dbReference type="RefSeq" id="WP_377367777.1">
    <property type="nucleotide sequence ID" value="NZ_JAOTJD010000005.1"/>
</dbReference>
<keyword evidence="2 5" id="KW-0812">Transmembrane</keyword>
<name>A0ABW6CSF1_9CAUL</name>
<keyword evidence="8" id="KW-1185">Reference proteome</keyword>
<feature type="transmembrane region" description="Helical" evidence="5">
    <location>
        <begin position="377"/>
        <end position="397"/>
    </location>
</feature>
<evidence type="ECO:0000256" key="2">
    <source>
        <dbReference type="ARBA" id="ARBA00022692"/>
    </source>
</evidence>
<evidence type="ECO:0000259" key="6">
    <source>
        <dbReference type="Pfam" id="PF00916"/>
    </source>
</evidence>
<feature type="transmembrane region" description="Helical" evidence="5">
    <location>
        <begin position="173"/>
        <end position="201"/>
    </location>
</feature>
<keyword evidence="3 5" id="KW-1133">Transmembrane helix</keyword>
<accession>A0ABW6CSF1</accession>
<proteinExistence type="predicted"/>
<evidence type="ECO:0000256" key="5">
    <source>
        <dbReference type="SAM" id="Phobius"/>
    </source>
</evidence>
<comment type="caution">
    <text evidence="7">The sequence shown here is derived from an EMBL/GenBank/DDBJ whole genome shotgun (WGS) entry which is preliminary data.</text>
</comment>
<feature type="transmembrane region" description="Helical" evidence="5">
    <location>
        <begin position="293"/>
        <end position="318"/>
    </location>
</feature>
<evidence type="ECO:0000256" key="3">
    <source>
        <dbReference type="ARBA" id="ARBA00022989"/>
    </source>
</evidence>
<dbReference type="Proteomes" id="UP001598130">
    <property type="component" value="Unassembled WGS sequence"/>
</dbReference>
<feature type="transmembrane region" description="Helical" evidence="5">
    <location>
        <begin position="208"/>
        <end position="227"/>
    </location>
</feature>
<evidence type="ECO:0000313" key="7">
    <source>
        <dbReference type="EMBL" id="MFD3263112.1"/>
    </source>
</evidence>
<protein>
    <submittedName>
        <fullName evidence="7">SulP family inorganic anion transporter</fullName>
    </submittedName>
</protein>
<feature type="transmembrane region" description="Helical" evidence="5">
    <location>
        <begin position="103"/>
        <end position="123"/>
    </location>
</feature>
<gene>
    <name evidence="7" type="ORF">OCL97_03920</name>
</gene>
<organism evidence="7 8">
    <name type="scientific">Phenylobacterium ferrooxidans</name>
    <dbReference type="NCBI Taxonomy" id="2982689"/>
    <lineage>
        <taxon>Bacteria</taxon>
        <taxon>Pseudomonadati</taxon>
        <taxon>Pseudomonadota</taxon>
        <taxon>Alphaproteobacteria</taxon>
        <taxon>Caulobacterales</taxon>
        <taxon>Caulobacteraceae</taxon>
        <taxon>Phenylobacterium</taxon>
    </lineage>
</organism>
<comment type="subcellular location">
    <subcellularLocation>
        <location evidence="1">Membrane</location>
        <topology evidence="1">Multi-pass membrane protein</topology>
    </subcellularLocation>
</comment>
<evidence type="ECO:0000256" key="1">
    <source>
        <dbReference type="ARBA" id="ARBA00004141"/>
    </source>
</evidence>
<dbReference type="PANTHER" id="PTHR11814">
    <property type="entry name" value="SULFATE TRANSPORTER"/>
    <property type="match status" value="1"/>
</dbReference>
<dbReference type="InterPro" id="IPR011547">
    <property type="entry name" value="SLC26A/SulP_dom"/>
</dbReference>
<feature type="transmembrane region" description="Helical" evidence="5">
    <location>
        <begin position="247"/>
        <end position="272"/>
    </location>
</feature>
<evidence type="ECO:0000256" key="4">
    <source>
        <dbReference type="ARBA" id="ARBA00023136"/>
    </source>
</evidence>
<feature type="transmembrane region" description="Helical" evidence="5">
    <location>
        <begin position="403"/>
        <end position="423"/>
    </location>
</feature>
<keyword evidence="4 5" id="KW-0472">Membrane</keyword>
<feature type="transmembrane region" description="Helical" evidence="5">
    <location>
        <begin position="135"/>
        <end position="153"/>
    </location>
</feature>
<dbReference type="EMBL" id="JAOTJD010000005">
    <property type="protein sequence ID" value="MFD3263112.1"/>
    <property type="molecule type" value="Genomic_DNA"/>
</dbReference>
<sequence length="428" mass="43483">MTDIGRPRFAGAFTPKLATILAEGYGPKDLRADAIAGLTVAIVALPLSMGIAIASGVSPDRGLYSAIVGGFLVSALGGSRFQVGGPAGAFIVLVAATGAKHGIDGLLLATMLSGLMLTLGGLLRLGSLIRYVPHTVTVGFTTAIAVVITASQLKDLFGLRLSGPEPGEFGPKLLALGQALPTANLAALAVGVTCVAVALALRRWRPTWPALLIGVVVATLAAVFLPLDVETIGSRFGGIPSGLPAPHLPVMTMAKVLAVLPAAAAFTLLGGIESLLSATVADGMSGRRHRSNIELVAQGVANMGAALFGGISVTGTIARTATNIRAGARGPVAGMLHSLFLLGFMVLAAPLAAYVPLAALAGMLVVVGWNMAERAEFARLVGLSWRTAVVLLATFGLTLARDLITGISVGCLLAAVFAAEARLRTRRA</sequence>